<dbReference type="Pfam" id="PF01874">
    <property type="entry name" value="CitG"/>
    <property type="match status" value="1"/>
</dbReference>
<organism evidence="1 2">
    <name type="scientific">Granulibacter bethesdensis (strain ATCC BAA-1260 / CGDNIH1)</name>
    <dbReference type="NCBI Taxonomy" id="391165"/>
    <lineage>
        <taxon>Bacteria</taxon>
        <taxon>Pseudomonadati</taxon>
        <taxon>Pseudomonadota</taxon>
        <taxon>Alphaproteobacteria</taxon>
        <taxon>Acetobacterales</taxon>
        <taxon>Acetobacteraceae</taxon>
        <taxon>Granulibacter</taxon>
    </lineage>
</organism>
<dbReference type="eggNOG" id="COG1767">
    <property type="taxonomic scope" value="Bacteria"/>
</dbReference>
<reference evidence="1 2" key="1">
    <citation type="journal article" date="2007" name="J. Bacteriol.">
        <title>Genome sequence analysis of the emerging human pathogenic acetic acid bacterium Granulibacter bethesdensis.</title>
        <authorList>
            <person name="Greenberg D.E."/>
            <person name="Porcella S.F."/>
            <person name="Zelazny A.M."/>
            <person name="Virtaneva K."/>
            <person name="Sturdevant D.E."/>
            <person name="Kupko J.J.III."/>
            <person name="Barbian K.D."/>
            <person name="Babar A."/>
            <person name="Dorward D.W."/>
            <person name="Holland S.M."/>
        </authorList>
    </citation>
    <scope>NUCLEOTIDE SEQUENCE [LARGE SCALE GENOMIC DNA]</scope>
    <source>
        <strain evidence="2">ATCC BAA-1260 / CGDNIH1</strain>
    </source>
</reference>
<accession>Q0BU33</accession>
<dbReference type="InterPro" id="IPR002736">
    <property type="entry name" value="CitG"/>
</dbReference>
<dbReference type="GO" id="GO:0046917">
    <property type="term" value="F:triphosphoribosyl-dephospho-CoA synthase activity"/>
    <property type="evidence" value="ECO:0007669"/>
    <property type="project" value="InterPro"/>
</dbReference>
<keyword evidence="2" id="KW-1185">Reference proteome</keyword>
<dbReference type="PANTHER" id="PTHR42280">
    <property type="entry name" value="CITG FAMILY PROTEIN"/>
    <property type="match status" value="1"/>
</dbReference>
<dbReference type="Proteomes" id="UP000001963">
    <property type="component" value="Chromosome"/>
</dbReference>
<evidence type="ECO:0000313" key="1">
    <source>
        <dbReference type="EMBL" id="ABI61669.2"/>
    </source>
</evidence>
<evidence type="ECO:0000313" key="2">
    <source>
        <dbReference type="Proteomes" id="UP000001963"/>
    </source>
</evidence>
<dbReference type="STRING" id="391165.GbCGDNIH1_0771"/>
<dbReference type="AlphaFoldDB" id="Q0BU33"/>
<dbReference type="GO" id="GO:0005524">
    <property type="term" value="F:ATP binding"/>
    <property type="evidence" value="ECO:0007669"/>
    <property type="project" value="InterPro"/>
</dbReference>
<proteinExistence type="predicted"/>
<dbReference type="PANTHER" id="PTHR42280:SF1">
    <property type="entry name" value="CITG FAMILY PROTEIN"/>
    <property type="match status" value="1"/>
</dbReference>
<protein>
    <submittedName>
        <fullName evidence="1">CitG family protein</fullName>
    </submittedName>
</protein>
<dbReference type="Gene3D" id="1.10.4200.10">
    <property type="entry name" value="Triphosphoribosyl-dephospho-CoA protein"/>
    <property type="match status" value="1"/>
</dbReference>
<gene>
    <name evidence="1" type="ordered locus">GbCGDNIH1_0771</name>
</gene>
<name>Q0BU33_GRABC</name>
<dbReference type="KEGG" id="gbe:GbCGDNIH1_0771"/>
<sequence length="330" mass="35296">MTRTDNIWCWRSTACPAGVVCSRWFPIPSPSNWPPGCWPACAVDGFYAMNTAFTTEAFVDACLAELEAPKPGNIHVYADGHGATMDDFIRSARAAAPALCRSGASLGPRIRDAAQATWDAVQRNTNIGILLLCAPLAMAFESGEVSSSAIHDIIARTGLQDTRAIFHGIIILSPGGLGEAAEHDVRAPATVPILTAMQAAAGHDMIARQWSSGFQDIFNKALPVYTEARKRWPDRQWAALAVFLHFLSTGPDSHIVRNFDAETAETTRQQAEALSNRIAAAAHPQALLTEILAFDSALKTAGINPGTSADLTVATIFAYSLSAHLAGSRR</sequence>
<dbReference type="EMBL" id="CP000394">
    <property type="protein sequence ID" value="ABI61669.2"/>
    <property type="molecule type" value="Genomic_DNA"/>
</dbReference>